<reference evidence="3" key="1">
    <citation type="submission" date="2020-06" db="EMBL/GenBank/DDBJ databases">
        <authorList>
            <person name="Li T."/>
            <person name="Hu X."/>
            <person name="Zhang T."/>
            <person name="Song X."/>
            <person name="Zhang H."/>
            <person name="Dai N."/>
            <person name="Sheng W."/>
            <person name="Hou X."/>
            <person name="Wei L."/>
        </authorList>
    </citation>
    <scope>NUCLEOTIDE SEQUENCE</scope>
    <source>
        <strain evidence="3">G02</strain>
        <tissue evidence="3">Leaf</tissue>
    </source>
</reference>
<organism evidence="3">
    <name type="scientific">Sesamum radiatum</name>
    <name type="common">Black benniseed</name>
    <dbReference type="NCBI Taxonomy" id="300843"/>
    <lineage>
        <taxon>Eukaryota</taxon>
        <taxon>Viridiplantae</taxon>
        <taxon>Streptophyta</taxon>
        <taxon>Embryophyta</taxon>
        <taxon>Tracheophyta</taxon>
        <taxon>Spermatophyta</taxon>
        <taxon>Magnoliopsida</taxon>
        <taxon>eudicotyledons</taxon>
        <taxon>Gunneridae</taxon>
        <taxon>Pentapetalae</taxon>
        <taxon>asterids</taxon>
        <taxon>lamiids</taxon>
        <taxon>Lamiales</taxon>
        <taxon>Pedaliaceae</taxon>
        <taxon>Sesamum</taxon>
    </lineage>
</organism>
<sequence>MDGENRKQSETNGNVSNDLGETFKTLYSPSISDSDGGSEAKLEEIERSSSKISDSSDIVSSSSSNSSSVDFFPVNPKELPKSRVSIDIPKPNEFTKQLYESGKTDVSIKGWHELEESARDSQESIFSDVTHESFQPHILPTQSPPVQMMERPGSFDPHKIPASIFNTQPSLNWSTESNESLFSISVGNLSFSRDALRMSADVYRTGELPKTGEIFKSREMPLSRELHRSAKSHNCREFKFEDLNKRVGPISFKETLPAAEGVEPNEKTDASKNISEDMKPGVKAVMDKPSSDVPEACVNPQSDTNVDESSKLSNQSSANPMKRGLAHFVIVCMVAVVSGLAAAVNGQVAPLSGFAAVAAGLAVTLSAQPGQPAGNALLALAVSAQVRVVAVLAATVGDQHRTVIIVNHFTRVQRLNLARMLQVQSAARTLRYVLPGVKLKQWLERATNYKNCPRGLSVQWLERATNYKNCPRGHVHLPLHV</sequence>
<feature type="compositionally biased region" description="Basic and acidic residues" evidence="1">
    <location>
        <begin position="264"/>
        <end position="290"/>
    </location>
</feature>
<feature type="compositionally biased region" description="Polar residues" evidence="1">
    <location>
        <begin position="10"/>
        <end position="35"/>
    </location>
</feature>
<feature type="compositionally biased region" description="Low complexity" evidence="1">
    <location>
        <begin position="50"/>
        <end position="69"/>
    </location>
</feature>
<dbReference type="PANTHER" id="PTHR33673">
    <property type="entry name" value="SUPPRESSOR SRP40-LIKE PROTEIN"/>
    <property type="match status" value="1"/>
</dbReference>
<dbReference type="PANTHER" id="PTHR33673:SF3">
    <property type="entry name" value="SUPPRESSOR SRP40-LIKE PROTEIN"/>
    <property type="match status" value="1"/>
</dbReference>
<proteinExistence type="predicted"/>
<feature type="region of interest" description="Disordered" evidence="1">
    <location>
        <begin position="1"/>
        <end position="77"/>
    </location>
</feature>
<keyword evidence="2" id="KW-0472">Membrane</keyword>
<evidence type="ECO:0000256" key="1">
    <source>
        <dbReference type="SAM" id="MobiDB-lite"/>
    </source>
</evidence>
<evidence type="ECO:0000313" key="3">
    <source>
        <dbReference type="EMBL" id="KAL0296849.1"/>
    </source>
</evidence>
<evidence type="ECO:0000256" key="2">
    <source>
        <dbReference type="SAM" id="Phobius"/>
    </source>
</evidence>
<keyword evidence="2" id="KW-1133">Transmembrane helix</keyword>
<accession>A0AAW2JQR5</accession>
<feature type="compositionally biased region" description="Basic and acidic residues" evidence="1">
    <location>
        <begin position="38"/>
        <end position="49"/>
    </location>
</feature>
<feature type="transmembrane region" description="Helical" evidence="2">
    <location>
        <begin position="324"/>
        <end position="342"/>
    </location>
</feature>
<name>A0AAW2JQR5_SESRA</name>
<gene>
    <name evidence="3" type="ORF">Sradi_6737000</name>
</gene>
<comment type="caution">
    <text evidence="3">The sequence shown here is derived from an EMBL/GenBank/DDBJ whole genome shotgun (WGS) entry which is preliminary data.</text>
</comment>
<feature type="region of interest" description="Disordered" evidence="1">
    <location>
        <begin position="257"/>
        <end position="319"/>
    </location>
</feature>
<protein>
    <submittedName>
        <fullName evidence="3">Uncharacterized protein</fullName>
    </submittedName>
</protein>
<dbReference type="AlphaFoldDB" id="A0AAW2JQR5"/>
<dbReference type="EMBL" id="JACGWJ010000032">
    <property type="protein sequence ID" value="KAL0296849.1"/>
    <property type="molecule type" value="Genomic_DNA"/>
</dbReference>
<keyword evidence="2" id="KW-0812">Transmembrane</keyword>
<reference evidence="3" key="2">
    <citation type="journal article" date="2024" name="Plant">
        <title>Genomic evolution and insights into agronomic trait innovations of Sesamum species.</title>
        <authorList>
            <person name="Miao H."/>
            <person name="Wang L."/>
            <person name="Qu L."/>
            <person name="Liu H."/>
            <person name="Sun Y."/>
            <person name="Le M."/>
            <person name="Wang Q."/>
            <person name="Wei S."/>
            <person name="Zheng Y."/>
            <person name="Lin W."/>
            <person name="Duan Y."/>
            <person name="Cao H."/>
            <person name="Xiong S."/>
            <person name="Wang X."/>
            <person name="Wei L."/>
            <person name="Li C."/>
            <person name="Ma Q."/>
            <person name="Ju M."/>
            <person name="Zhao R."/>
            <person name="Li G."/>
            <person name="Mu C."/>
            <person name="Tian Q."/>
            <person name="Mei H."/>
            <person name="Zhang T."/>
            <person name="Gao T."/>
            <person name="Zhang H."/>
        </authorList>
    </citation>
    <scope>NUCLEOTIDE SEQUENCE</scope>
    <source>
        <strain evidence="3">G02</strain>
    </source>
</reference>